<protein>
    <submittedName>
        <fullName evidence="10">Alpha/beta hydrolase fold-1</fullName>
    </submittedName>
</protein>
<feature type="transmembrane region" description="Helical" evidence="8">
    <location>
        <begin position="45"/>
        <end position="63"/>
    </location>
</feature>
<keyword evidence="11" id="KW-1185">Reference proteome</keyword>
<accession>A0AB34FLL5</accession>
<dbReference type="GO" id="GO:0005351">
    <property type="term" value="F:carbohydrate:proton symporter activity"/>
    <property type="evidence" value="ECO:0007669"/>
    <property type="project" value="TreeGrafter"/>
</dbReference>
<keyword evidence="6 8" id="KW-0472">Membrane</keyword>
<dbReference type="GO" id="GO:0016787">
    <property type="term" value="F:hydrolase activity"/>
    <property type="evidence" value="ECO:0007669"/>
    <property type="project" value="UniProtKB-KW"/>
</dbReference>
<comment type="subcellular location">
    <subcellularLocation>
        <location evidence="1">Membrane</location>
        <topology evidence="1">Multi-pass membrane protein</topology>
    </subcellularLocation>
</comment>
<dbReference type="InterPro" id="IPR050360">
    <property type="entry name" value="MFS_Sugar_Transporters"/>
</dbReference>
<dbReference type="FunFam" id="1.20.1250.20:FF:000090">
    <property type="entry name" value="MFS sugar transporter, putative"/>
    <property type="match status" value="1"/>
</dbReference>
<feature type="region of interest" description="Disordered" evidence="7">
    <location>
        <begin position="577"/>
        <end position="606"/>
    </location>
</feature>
<sequence length="961" mass="106540">MPRRVSNSFPGFWTLEPRRANTDTMADFKGVLSKYNVANRLYKSSLLNTVCIVAGISIFFFGYDQGLMGGVNTTRDYAERMGFGHYSEEQGLVVVDKPLLQGGIVAVYYLPGTLAGCLLGGWLGDKYGRIWTIGVACIWCIIAAALQSAAMNANWMFCARVLNGIGTGILNAITPVWATETASHKSRGQFVAVEFTLNIFGVVVAYWLEFGTSKYHDPTSSFIWRFPVAFQIVPLVFLFCIIWFMPESPRWLVKVGREEEARFILGRLRGDEGEDAIAAEAEFQDIVNIRNLEDDTSKQQSYFHMFFGIGSGKLHTGRRVQLVIWLQILQEWIGIAGITIYGPEIFSIAGISSKDRLWVSGVNNITYMFATLICVFTLDRIGRRWTLYWGAIGQGICMFVAGGLARATINAEGKSNQSQIGGAATFFVFLYTAIFGATWLTVPWLYPAEIFPLQVRAKGNAWGVVGWSIGNGWTVLLLPTIFNKLHEKTLYIFGAVNALSIVAVWALYPESNQRTLEEMDLVFASDSIWTWEAEKNFARLKEENPQLVQAAKAGHGVVDAEQGITSSRKASLVAKRTQGNAEMREAAAKNGAEETEKSSRSLGGKLASSSLSVKSTASFCASCSVISRYVLQLSPTNATMIMLPPMMAAQLSGCPVRNQSAMATMKMVSNAATDERTGDVSEMRTRKEPLKVALARTATRMSQQVDASGSSNFSMLSQCRIGSGIQRTDLVQAIEHRADADDEIAEEAASRAWRRVPRRSVRLVGAGFTASRVAIRHHQDTDDCDGDGDGLIQAQRLPENRHGEDMAVKSEGVVRLTATYQLRPATVSAEVMKAVVRARYRKGRDLRCEEGEKTSSVCSSIMATVDLIIWTWRRQKDGQGSLSFWTRRTPSITGYRTIHDPWVKYIMHSVWTQKETRLMARKKAAYVYFLRVAFSAAVTSRGPWLCMVDRRLSDGRAMVSS</sequence>
<feature type="transmembrane region" description="Helical" evidence="8">
    <location>
        <begin position="99"/>
        <end position="123"/>
    </location>
</feature>
<gene>
    <name evidence="10" type="ORF">O9K51_06064</name>
</gene>
<keyword evidence="4 8" id="KW-0812">Transmembrane</keyword>
<comment type="caution">
    <text evidence="10">The sequence shown here is derived from an EMBL/GenBank/DDBJ whole genome shotgun (WGS) entry which is preliminary data.</text>
</comment>
<dbReference type="EMBL" id="JAQHRD010000005">
    <property type="protein sequence ID" value="KAJ6440274.1"/>
    <property type="molecule type" value="Genomic_DNA"/>
</dbReference>
<keyword evidence="10" id="KW-0378">Hydrolase</keyword>
<dbReference type="PRINTS" id="PR00171">
    <property type="entry name" value="SUGRTRNSPORT"/>
</dbReference>
<feature type="transmembrane region" description="Helical" evidence="8">
    <location>
        <begin position="357"/>
        <end position="381"/>
    </location>
</feature>
<dbReference type="Proteomes" id="UP001163105">
    <property type="component" value="Unassembled WGS sequence"/>
</dbReference>
<dbReference type="Gene3D" id="1.20.1250.20">
    <property type="entry name" value="MFS general substrate transporter like domains"/>
    <property type="match status" value="1"/>
</dbReference>
<evidence type="ECO:0000313" key="11">
    <source>
        <dbReference type="Proteomes" id="UP001163105"/>
    </source>
</evidence>
<dbReference type="SUPFAM" id="SSF103473">
    <property type="entry name" value="MFS general substrate transporter"/>
    <property type="match status" value="1"/>
</dbReference>
<dbReference type="InterPro" id="IPR020846">
    <property type="entry name" value="MFS_dom"/>
</dbReference>
<feature type="transmembrane region" description="Helical" evidence="8">
    <location>
        <begin position="190"/>
        <end position="208"/>
    </location>
</feature>
<evidence type="ECO:0000259" key="9">
    <source>
        <dbReference type="PROSITE" id="PS50850"/>
    </source>
</evidence>
<feature type="transmembrane region" description="Helical" evidence="8">
    <location>
        <begin position="130"/>
        <end position="149"/>
    </location>
</feature>
<feature type="transmembrane region" description="Helical" evidence="8">
    <location>
        <begin position="161"/>
        <end position="178"/>
    </location>
</feature>
<evidence type="ECO:0000256" key="1">
    <source>
        <dbReference type="ARBA" id="ARBA00004141"/>
    </source>
</evidence>
<organism evidence="10 11">
    <name type="scientific">Purpureocillium lavendulum</name>
    <dbReference type="NCBI Taxonomy" id="1247861"/>
    <lineage>
        <taxon>Eukaryota</taxon>
        <taxon>Fungi</taxon>
        <taxon>Dikarya</taxon>
        <taxon>Ascomycota</taxon>
        <taxon>Pezizomycotina</taxon>
        <taxon>Sordariomycetes</taxon>
        <taxon>Hypocreomycetidae</taxon>
        <taxon>Hypocreales</taxon>
        <taxon>Ophiocordycipitaceae</taxon>
        <taxon>Purpureocillium</taxon>
    </lineage>
</organism>
<evidence type="ECO:0000256" key="4">
    <source>
        <dbReference type="ARBA" id="ARBA00022692"/>
    </source>
</evidence>
<proteinExistence type="inferred from homology"/>
<reference evidence="10" key="1">
    <citation type="submission" date="2023-01" db="EMBL/GenBank/DDBJ databases">
        <title>The growth and conidiation of Purpureocillium lavendulum are regulated by nitrogen source and histone H3K14 acetylation.</title>
        <authorList>
            <person name="Tang P."/>
            <person name="Han J."/>
            <person name="Zhang C."/>
            <person name="Tang P."/>
            <person name="Qi F."/>
            <person name="Zhang K."/>
            <person name="Liang L."/>
        </authorList>
    </citation>
    <scope>NUCLEOTIDE SEQUENCE</scope>
    <source>
        <strain evidence="10">YMF1.00683</strain>
    </source>
</reference>
<dbReference type="Pfam" id="PF00083">
    <property type="entry name" value="Sugar_tr"/>
    <property type="match status" value="1"/>
</dbReference>
<evidence type="ECO:0000256" key="6">
    <source>
        <dbReference type="ARBA" id="ARBA00023136"/>
    </source>
</evidence>
<feature type="transmembrane region" description="Helical" evidence="8">
    <location>
        <begin position="228"/>
        <end position="245"/>
    </location>
</feature>
<evidence type="ECO:0000313" key="10">
    <source>
        <dbReference type="EMBL" id="KAJ6440274.1"/>
    </source>
</evidence>
<evidence type="ECO:0000256" key="8">
    <source>
        <dbReference type="SAM" id="Phobius"/>
    </source>
</evidence>
<name>A0AB34FLL5_9HYPO</name>
<dbReference type="PANTHER" id="PTHR48022">
    <property type="entry name" value="PLASTIDIC GLUCOSE TRANSPORTER 4"/>
    <property type="match status" value="1"/>
</dbReference>
<evidence type="ECO:0000256" key="5">
    <source>
        <dbReference type="ARBA" id="ARBA00022989"/>
    </source>
</evidence>
<feature type="transmembrane region" description="Helical" evidence="8">
    <location>
        <begin position="461"/>
        <end position="482"/>
    </location>
</feature>
<feature type="compositionally biased region" description="Basic and acidic residues" evidence="7">
    <location>
        <begin position="582"/>
        <end position="599"/>
    </location>
</feature>
<feature type="transmembrane region" description="Helical" evidence="8">
    <location>
        <begin position="420"/>
        <end position="441"/>
    </location>
</feature>
<evidence type="ECO:0000256" key="2">
    <source>
        <dbReference type="ARBA" id="ARBA00010992"/>
    </source>
</evidence>
<dbReference type="PANTHER" id="PTHR48022:SF78">
    <property type="entry name" value="MONOSACCHARIDE TRANSPORTER, PUTATIVE (AFU_ORTHOLOGUE AFUA_2G02110)-RELATED"/>
    <property type="match status" value="1"/>
</dbReference>
<keyword evidence="3" id="KW-0813">Transport</keyword>
<dbReference type="InterPro" id="IPR036259">
    <property type="entry name" value="MFS_trans_sf"/>
</dbReference>
<keyword evidence="5 8" id="KW-1133">Transmembrane helix</keyword>
<comment type="similarity">
    <text evidence="2">Belongs to the major facilitator superfamily. Sugar transporter (TC 2.A.1.1) family.</text>
</comment>
<dbReference type="InterPro" id="IPR003663">
    <property type="entry name" value="Sugar/inositol_transpt"/>
</dbReference>
<evidence type="ECO:0000256" key="7">
    <source>
        <dbReference type="SAM" id="MobiDB-lite"/>
    </source>
</evidence>
<evidence type="ECO:0000256" key="3">
    <source>
        <dbReference type="ARBA" id="ARBA00022448"/>
    </source>
</evidence>
<feature type="domain" description="Major facilitator superfamily (MFS) profile" evidence="9">
    <location>
        <begin position="50"/>
        <end position="512"/>
    </location>
</feature>
<dbReference type="GO" id="GO:0016020">
    <property type="term" value="C:membrane"/>
    <property type="evidence" value="ECO:0007669"/>
    <property type="project" value="UniProtKB-SubCell"/>
</dbReference>
<feature type="transmembrane region" description="Helical" evidence="8">
    <location>
        <begin position="489"/>
        <end position="508"/>
    </location>
</feature>
<dbReference type="InterPro" id="IPR005828">
    <property type="entry name" value="MFS_sugar_transport-like"/>
</dbReference>
<dbReference type="PROSITE" id="PS50850">
    <property type="entry name" value="MFS"/>
    <property type="match status" value="1"/>
</dbReference>
<dbReference type="AlphaFoldDB" id="A0AB34FLL5"/>
<dbReference type="NCBIfam" id="TIGR00879">
    <property type="entry name" value="SP"/>
    <property type="match status" value="1"/>
</dbReference>